<organism evidence="2 3">
    <name type="scientific">Kitasatospora phosalacinea</name>
    <dbReference type="NCBI Taxonomy" id="2065"/>
    <lineage>
        <taxon>Bacteria</taxon>
        <taxon>Bacillati</taxon>
        <taxon>Actinomycetota</taxon>
        <taxon>Actinomycetes</taxon>
        <taxon>Kitasatosporales</taxon>
        <taxon>Streptomycetaceae</taxon>
        <taxon>Kitasatospora</taxon>
    </lineage>
</organism>
<feature type="domain" description="NAD-dependent epimerase/dehydratase" evidence="1">
    <location>
        <begin position="3"/>
        <end position="228"/>
    </location>
</feature>
<dbReference type="PANTHER" id="PTHR43245">
    <property type="entry name" value="BIFUNCTIONAL POLYMYXIN RESISTANCE PROTEIN ARNA"/>
    <property type="match status" value="1"/>
</dbReference>
<evidence type="ECO:0000313" key="2">
    <source>
        <dbReference type="EMBL" id="MFE1355330.1"/>
    </source>
</evidence>
<comment type="caution">
    <text evidence="2">The sequence shown here is derived from an EMBL/GenBank/DDBJ whole genome shotgun (WGS) entry which is preliminary data.</text>
</comment>
<dbReference type="Pfam" id="PF01370">
    <property type="entry name" value="Epimerase"/>
    <property type="match status" value="1"/>
</dbReference>
<dbReference type="InterPro" id="IPR001509">
    <property type="entry name" value="Epimerase_deHydtase"/>
</dbReference>
<evidence type="ECO:0000259" key="1">
    <source>
        <dbReference type="Pfam" id="PF01370"/>
    </source>
</evidence>
<dbReference type="Gene3D" id="3.90.25.10">
    <property type="entry name" value="UDP-galactose 4-epimerase, domain 1"/>
    <property type="match status" value="1"/>
</dbReference>
<dbReference type="Gene3D" id="3.40.50.720">
    <property type="entry name" value="NAD(P)-binding Rossmann-like Domain"/>
    <property type="match status" value="1"/>
</dbReference>
<protein>
    <submittedName>
        <fullName evidence="2">NAD-dependent epimerase/dehydratase family protein</fullName>
    </submittedName>
</protein>
<dbReference type="EMBL" id="JBHYPX010000058">
    <property type="protein sequence ID" value="MFE1355330.1"/>
    <property type="molecule type" value="Genomic_DNA"/>
</dbReference>
<reference evidence="2 3" key="1">
    <citation type="submission" date="2024-09" db="EMBL/GenBank/DDBJ databases">
        <title>The Natural Products Discovery Center: Release of the First 8490 Sequenced Strains for Exploring Actinobacteria Biosynthetic Diversity.</title>
        <authorList>
            <person name="Kalkreuter E."/>
            <person name="Kautsar S.A."/>
            <person name="Yang D."/>
            <person name="Bader C.D."/>
            <person name="Teijaro C.N."/>
            <person name="Fluegel L."/>
            <person name="Davis C.M."/>
            <person name="Simpson J.R."/>
            <person name="Lauterbach L."/>
            <person name="Steele A.D."/>
            <person name="Gui C."/>
            <person name="Meng S."/>
            <person name="Li G."/>
            <person name="Viehrig K."/>
            <person name="Ye F."/>
            <person name="Su P."/>
            <person name="Kiefer A.F."/>
            <person name="Nichols A."/>
            <person name="Cepeda A.J."/>
            <person name="Yan W."/>
            <person name="Fan B."/>
            <person name="Jiang Y."/>
            <person name="Adhikari A."/>
            <person name="Zheng C.-J."/>
            <person name="Schuster L."/>
            <person name="Cowan T.M."/>
            <person name="Smanski M.J."/>
            <person name="Chevrette M.G."/>
            <person name="De Carvalho L.P.S."/>
            <person name="Shen B."/>
        </authorList>
    </citation>
    <scope>NUCLEOTIDE SEQUENCE [LARGE SCALE GENOMIC DNA]</scope>
    <source>
        <strain evidence="2 3">NPDC058753</strain>
    </source>
</reference>
<evidence type="ECO:0000313" key="3">
    <source>
        <dbReference type="Proteomes" id="UP001599542"/>
    </source>
</evidence>
<dbReference type="SUPFAM" id="SSF51735">
    <property type="entry name" value="NAD(P)-binding Rossmann-fold domains"/>
    <property type="match status" value="1"/>
</dbReference>
<dbReference type="RefSeq" id="WP_380329337.1">
    <property type="nucleotide sequence ID" value="NZ_JBHYPW010000056.1"/>
</dbReference>
<dbReference type="InterPro" id="IPR050177">
    <property type="entry name" value="Lipid_A_modif_metabolic_enz"/>
</dbReference>
<dbReference type="InterPro" id="IPR036291">
    <property type="entry name" value="NAD(P)-bd_dom_sf"/>
</dbReference>
<dbReference type="PANTHER" id="PTHR43245:SF13">
    <property type="entry name" value="UDP-D-APIOSE_UDP-D-XYLOSE SYNTHASE 2"/>
    <property type="match status" value="1"/>
</dbReference>
<name>A0ABW6GRD4_9ACTN</name>
<proteinExistence type="predicted"/>
<gene>
    <name evidence="2" type="ORF">ACFW6T_25390</name>
</gene>
<keyword evidence="3" id="KW-1185">Reference proteome</keyword>
<accession>A0ABW6GRD4</accession>
<dbReference type="Proteomes" id="UP001599542">
    <property type="component" value="Unassembled WGS sequence"/>
</dbReference>
<sequence length="294" mass="32099">MRVLLTGADGFVGRHLHRAFLGQGDQVLGIDLNASPLAYGGDALDFFRTDRTRFDLAIHCAAIVGGRASIDGSPLGVATNLALDSWFMRWLAVNNIPRAVYYSSSAAYPVALQQDDGHARRLHEDDIDLDHPELPDATYGWAKLTGEQLARHVTGEGCRIVIPRPFSGYGGDQSTDYPFPSFIARAARCDDPFEIWGSGHSTRDWIHIDDIVGATLAAVDQDVVGPVNLGWGRATSFDELAHLAARIAGYRPQLKHLSDAPQGVPHRVCDPSRMLGFYQPTITLEEGIKRALIS</sequence>